<dbReference type="Proteomes" id="UP000479710">
    <property type="component" value="Unassembled WGS sequence"/>
</dbReference>
<organism evidence="2 3">
    <name type="scientific">Oryza meyeriana var. granulata</name>
    <dbReference type="NCBI Taxonomy" id="110450"/>
    <lineage>
        <taxon>Eukaryota</taxon>
        <taxon>Viridiplantae</taxon>
        <taxon>Streptophyta</taxon>
        <taxon>Embryophyta</taxon>
        <taxon>Tracheophyta</taxon>
        <taxon>Spermatophyta</taxon>
        <taxon>Magnoliopsida</taxon>
        <taxon>Liliopsida</taxon>
        <taxon>Poales</taxon>
        <taxon>Poaceae</taxon>
        <taxon>BOP clade</taxon>
        <taxon>Oryzoideae</taxon>
        <taxon>Oryzeae</taxon>
        <taxon>Oryzinae</taxon>
        <taxon>Oryza</taxon>
        <taxon>Oryza meyeriana</taxon>
    </lineage>
</organism>
<dbReference type="AlphaFoldDB" id="A0A6G1FE59"/>
<proteinExistence type="predicted"/>
<name>A0A6G1FE59_9ORYZ</name>
<keyword evidence="3" id="KW-1185">Reference proteome</keyword>
<feature type="region of interest" description="Disordered" evidence="1">
    <location>
        <begin position="504"/>
        <end position="525"/>
    </location>
</feature>
<evidence type="ECO:0000256" key="1">
    <source>
        <dbReference type="SAM" id="MobiDB-lite"/>
    </source>
</evidence>
<reference evidence="2 3" key="1">
    <citation type="submission" date="2019-11" db="EMBL/GenBank/DDBJ databases">
        <title>Whole genome sequence of Oryza granulata.</title>
        <authorList>
            <person name="Li W."/>
        </authorList>
    </citation>
    <scope>NUCLEOTIDE SEQUENCE [LARGE SCALE GENOMIC DNA]</scope>
    <source>
        <strain evidence="3">cv. Menghai</strain>
        <tissue evidence="2">Leaf</tissue>
    </source>
</reference>
<comment type="caution">
    <text evidence="2">The sequence shown here is derived from an EMBL/GenBank/DDBJ whole genome shotgun (WGS) entry which is preliminary data.</text>
</comment>
<evidence type="ECO:0000313" key="3">
    <source>
        <dbReference type="Proteomes" id="UP000479710"/>
    </source>
</evidence>
<sequence>MPMEHGRRQGVVAIECVAGGSRAEEWGPGCSETVQTGDVVEELLIGVGSRGGPAAHAAPFKGGRAAVQRLLHSAYKRGDTSVEVRVRRPAHGQQQLVAGGELLPSAAAAAAGTTTARMQACIVPQEAAVGGGGGGAMMAVVGRSRQYVLRSIRDPNYTVGFVDRMESECIAIRGSRSSRVVCALSKAQLQDGYVPYPWEKKMREALPIPHSSSFLSMLVLPTALDRAASRYNSVEDTLARANAWILSSQSSGVPIAFLNVQTEALLTKISGETASATVNSGSLADLPNLANASLYGFEDYHGVDIGVVKAVRVWYTAAAGEMPVEITLEAGDTKLGFAISRTEEGFIYISSVMEDDSSFLAPSTRSGLRDLYREAKRASKLLVISRVSGKKVLPWMVSTSGAIRCFDTVSLSQKLSLHRHALRPILLHLLMWEGKSADASARPHEHRLPPQPAPYPVFAAELLRQDSLGGELPRQDSFSGELRRQDSFGVELVRQGSFGGELQRQESFACTEQPVRRAGEPGMMQGRDTAGDTSFRFHNFSLPNNWV</sequence>
<dbReference type="PANTHER" id="PTHR33984">
    <property type="entry name" value="OS02G0717600 PROTEIN"/>
    <property type="match status" value="1"/>
</dbReference>
<accession>A0A6G1FE59</accession>
<dbReference type="OrthoDB" id="59661at2759"/>
<evidence type="ECO:0000313" key="2">
    <source>
        <dbReference type="EMBL" id="KAF0935159.1"/>
    </source>
</evidence>
<dbReference type="EMBL" id="SPHZ02000001">
    <property type="protein sequence ID" value="KAF0935159.1"/>
    <property type="molecule type" value="Genomic_DNA"/>
</dbReference>
<dbReference type="PANTHER" id="PTHR33984:SF2">
    <property type="entry name" value="OS02G0717600 PROTEIN"/>
    <property type="match status" value="1"/>
</dbReference>
<protein>
    <submittedName>
        <fullName evidence="2">Uncharacterized protein</fullName>
    </submittedName>
</protein>
<gene>
    <name evidence="2" type="ORF">E2562_030440</name>
</gene>